<dbReference type="EMBL" id="SNYM01000022">
    <property type="protein sequence ID" value="TDQ45009.1"/>
    <property type="molecule type" value="Genomic_DNA"/>
</dbReference>
<feature type="domain" description="Tn3 transposase DDE" evidence="5">
    <location>
        <begin position="582"/>
        <end position="968"/>
    </location>
</feature>
<evidence type="ECO:0000259" key="5">
    <source>
        <dbReference type="Pfam" id="PF01526"/>
    </source>
</evidence>
<dbReference type="OrthoDB" id="5292689at2"/>
<organism evidence="7 8">
    <name type="scientific">Permianibacter aggregans</name>
    <dbReference type="NCBI Taxonomy" id="1510150"/>
    <lineage>
        <taxon>Bacteria</taxon>
        <taxon>Pseudomonadati</taxon>
        <taxon>Pseudomonadota</taxon>
        <taxon>Gammaproteobacteria</taxon>
        <taxon>Pseudomonadales</taxon>
        <taxon>Pseudomonadaceae</taxon>
        <taxon>Permianibacter</taxon>
    </lineage>
</organism>
<evidence type="ECO:0000313" key="8">
    <source>
        <dbReference type="Proteomes" id="UP000295375"/>
    </source>
</evidence>
<reference evidence="7 8" key="1">
    <citation type="submission" date="2019-03" db="EMBL/GenBank/DDBJ databases">
        <title>Genomic Encyclopedia of Type Strains, Phase IV (KMG-IV): sequencing the most valuable type-strain genomes for metagenomic binning, comparative biology and taxonomic classification.</title>
        <authorList>
            <person name="Goeker M."/>
        </authorList>
    </citation>
    <scope>NUCLEOTIDE SEQUENCE [LARGE SCALE GENOMIC DNA]</scope>
    <source>
        <strain evidence="7 8">DSM 103792</strain>
    </source>
</reference>
<dbReference type="GO" id="GO:0006313">
    <property type="term" value="P:DNA transposition"/>
    <property type="evidence" value="ECO:0007669"/>
    <property type="project" value="InterPro"/>
</dbReference>
<evidence type="ECO:0000313" key="7">
    <source>
        <dbReference type="EMBL" id="TDQ45009.1"/>
    </source>
</evidence>
<dbReference type="InterPro" id="IPR047653">
    <property type="entry name" value="Tn3-like_transpos"/>
</dbReference>
<protein>
    <submittedName>
        <fullName evidence="7">TnpA family transposase</fullName>
    </submittedName>
</protein>
<comment type="caution">
    <text evidence="7">The sequence shown here is derived from an EMBL/GenBank/DDBJ whole genome shotgun (WGS) entry which is preliminary data.</text>
</comment>
<keyword evidence="2" id="KW-0815">Transposition</keyword>
<comment type="similarity">
    <text evidence="1">Belongs to the transposase 7 family.</text>
</comment>
<dbReference type="InterPro" id="IPR025296">
    <property type="entry name" value="DUF4158"/>
</dbReference>
<name>A0A4R6UI22_9GAMM</name>
<keyword evidence="3" id="KW-0238">DNA-binding</keyword>
<evidence type="ECO:0000256" key="1">
    <source>
        <dbReference type="ARBA" id="ARBA00009402"/>
    </source>
</evidence>
<dbReference type="AlphaFoldDB" id="A0A4R6UI22"/>
<gene>
    <name evidence="7" type="ORF">EV696_12265</name>
</gene>
<sequence>MLRETAYPQLPAQPTQRELDTVFTPTADELSRARAAFRRSLARACVLVQWKLLQRLGYVVPLTSVPTIIIQHICRQAKLNAPRRAQLQAYDASGERSRHLHWLRAELNLRSLDPHASAWLKERAISAATSKQELPDIINVMLEELVRHRYELPGFTVLQRLARHARNQVNAEIFQRVNQALSSECADRLEQLLQARAKKSNWERLKREPKRPTVRELASYLEHLHWLRGQAFDLPDTRFIAATKRVQLNREAQALNVAEMRSLAIDKRRTLLVLLVQSQLGKAMDDIVEMFVKSMSSLHHVASENLKSYHLHQVKQTERLIGQFRDVLSALQQDEDDQIRVKAIEQALLESPDQLIAQCEEHMAFANNNYFPFMLRPYRAKRRLLLECLSIMQLRSSSQDRSLTLAVEWVLGHRHSRQEYLELRPPVSMPLQWVPERWRGLINASNDSSSGVQTLHRKYFELCVLTHVMQELKSGDLYLENSEQYHDFREDFISLQELDTELPLYSELVHLPANARQFTERLKAELLATATQSDEHFPDNAHVRFSESGLVLSRPERQEPPQAVAQLDPLLTDSLGHANILDVLAETERWLDLHKCFGPLSGFEAKIDDPRKRFITTLFCYGCNLGPSQTARSVKGLSRKQVAWLNLKYVTEERLDKAIVKVVNAFNRFTLPKFWGSGQHVSADGTKWSVYEQNLLSEYHIRYGGYGGIGYYHVSDRYIALFSHFIPCGVHEAVYILDGLLRNESEIQPDTVHGDTQAQSAPVFGLSYLLGIKLMPRIRNIKDLVFFRPDKATRYQHIDSLFRDSIDWELIERHYLDLMRVAISIKSGRITPSTLLRRLGTASRKNRLYYAFRELGRVVRTKFLLQYIMDIELRRTIHAATNKSEQFNDFAKWLFFGGQGIIAENIRHEQRKVIKYNHLVANMIILNNVHRMTTSLKHLRQSGFEINEKVLAALAPYRTTHINRFGDYTLDLERAVEPPSFGLSIL</sequence>
<evidence type="ECO:0000256" key="3">
    <source>
        <dbReference type="ARBA" id="ARBA00023125"/>
    </source>
</evidence>
<dbReference type="InterPro" id="IPR002513">
    <property type="entry name" value="Tn3_Tnp_DDE_dom"/>
</dbReference>
<dbReference type="Proteomes" id="UP000295375">
    <property type="component" value="Unassembled WGS sequence"/>
</dbReference>
<dbReference type="GO" id="GO:0004803">
    <property type="term" value="F:transposase activity"/>
    <property type="evidence" value="ECO:0007669"/>
    <property type="project" value="InterPro"/>
</dbReference>
<evidence type="ECO:0000256" key="2">
    <source>
        <dbReference type="ARBA" id="ARBA00022578"/>
    </source>
</evidence>
<proteinExistence type="inferred from homology"/>
<dbReference type="RefSeq" id="WP_133593033.1">
    <property type="nucleotide sequence ID" value="NZ_SNYM01000022.1"/>
</dbReference>
<dbReference type="Pfam" id="PF01526">
    <property type="entry name" value="DDE_Tnp_Tn3"/>
    <property type="match status" value="1"/>
</dbReference>
<keyword evidence="8" id="KW-1185">Reference proteome</keyword>
<dbReference type="NCBIfam" id="NF033527">
    <property type="entry name" value="transpos_Tn3"/>
    <property type="match status" value="1"/>
</dbReference>
<feature type="domain" description="DUF4158" evidence="6">
    <location>
        <begin position="5"/>
        <end position="165"/>
    </location>
</feature>
<keyword evidence="4" id="KW-0233">DNA recombination</keyword>
<evidence type="ECO:0000256" key="4">
    <source>
        <dbReference type="ARBA" id="ARBA00023172"/>
    </source>
</evidence>
<evidence type="ECO:0000259" key="6">
    <source>
        <dbReference type="Pfam" id="PF13700"/>
    </source>
</evidence>
<accession>A0A4R6UI22</accession>
<dbReference type="Pfam" id="PF13700">
    <property type="entry name" value="DUF4158"/>
    <property type="match status" value="1"/>
</dbReference>
<dbReference type="GO" id="GO:0003677">
    <property type="term" value="F:DNA binding"/>
    <property type="evidence" value="ECO:0007669"/>
    <property type="project" value="UniProtKB-KW"/>
</dbReference>